<dbReference type="GO" id="GO:0008299">
    <property type="term" value="P:isoprenoid biosynthetic process"/>
    <property type="evidence" value="ECO:0007669"/>
    <property type="project" value="InterPro"/>
</dbReference>
<sequence length="327" mass="35970">MMTLEEIRNTIAPELEALARRIDSALGSGNQLMNSVVEGYLKSKGKMIRPILVILTAKMLGEVNDRVMAGAAAVELLHNASLIHDDVIDESKMRRGRPTVNSRWDNHIAVLVGDFFVSSSLQQALSTEDIRVVSSIASLGRLLSLGEIDQIYNARYHCLEESAYLEVIRRKTASLFVSCVEIGGYAVGASEEQLAPMRRYAELLGLCFQIRDDIFDYSDDAATIGKPVGNDLREGKVTLPLLSALNRTDLAEAASMRELVGKDELSDDEIAVLIDFARRGGGIDYAYARMEELASEGIAELERVASPSGRAAEALADIFRYIIERDR</sequence>
<evidence type="ECO:0000256" key="1">
    <source>
        <dbReference type="ARBA" id="ARBA00001946"/>
    </source>
</evidence>
<dbReference type="SFLD" id="SFLDS00005">
    <property type="entry name" value="Isoprenoid_Synthase_Type_I"/>
    <property type="match status" value="1"/>
</dbReference>
<comment type="similarity">
    <text evidence="2 6">Belongs to the FPP/GGPP synthase family.</text>
</comment>
<dbReference type="InterPro" id="IPR033749">
    <property type="entry name" value="Polyprenyl_synt_CS"/>
</dbReference>
<dbReference type="PANTHER" id="PTHR12001:SF69">
    <property type="entry name" value="ALL TRANS-POLYPRENYL-DIPHOSPHATE SYNTHASE PDSS1"/>
    <property type="match status" value="1"/>
</dbReference>
<keyword evidence="3 6" id="KW-0808">Transferase</keyword>
<comment type="cofactor">
    <cofactor evidence="1">
        <name>Mg(2+)</name>
        <dbReference type="ChEBI" id="CHEBI:18420"/>
    </cofactor>
</comment>
<evidence type="ECO:0000256" key="4">
    <source>
        <dbReference type="ARBA" id="ARBA00022723"/>
    </source>
</evidence>
<evidence type="ECO:0000256" key="2">
    <source>
        <dbReference type="ARBA" id="ARBA00006706"/>
    </source>
</evidence>
<dbReference type="EMBL" id="PUBV01000027">
    <property type="protein sequence ID" value="PWB06338.1"/>
    <property type="molecule type" value="Genomic_DNA"/>
</dbReference>
<dbReference type="Pfam" id="PF00348">
    <property type="entry name" value="polyprenyl_synt"/>
    <property type="match status" value="1"/>
</dbReference>
<dbReference type="PROSITE" id="PS00723">
    <property type="entry name" value="POLYPRENYL_SYNTHASE_1"/>
    <property type="match status" value="1"/>
</dbReference>
<dbReference type="PANTHER" id="PTHR12001">
    <property type="entry name" value="GERANYLGERANYL PYROPHOSPHATE SYNTHASE"/>
    <property type="match status" value="1"/>
</dbReference>
<keyword evidence="4" id="KW-0479">Metal-binding</keyword>
<name>A0A2V1IVU6_9BACT</name>
<proteinExistence type="inferred from homology"/>
<protein>
    <submittedName>
        <fullName evidence="7">Polyprenyl synthetase family protein</fullName>
    </submittedName>
</protein>
<dbReference type="CDD" id="cd00685">
    <property type="entry name" value="Trans_IPPS_HT"/>
    <property type="match status" value="1"/>
</dbReference>
<gene>
    <name evidence="7" type="ORF">C5O25_10605</name>
</gene>
<dbReference type="InterPro" id="IPR008949">
    <property type="entry name" value="Isoprenoid_synthase_dom_sf"/>
</dbReference>
<comment type="caution">
    <text evidence="7">The sequence shown here is derived from an EMBL/GenBank/DDBJ whole genome shotgun (WGS) entry which is preliminary data.</text>
</comment>
<accession>A0A2V1IVU6</accession>
<evidence type="ECO:0000313" key="8">
    <source>
        <dbReference type="Proteomes" id="UP000244925"/>
    </source>
</evidence>
<evidence type="ECO:0000313" key="7">
    <source>
        <dbReference type="EMBL" id="PWB06338.1"/>
    </source>
</evidence>
<dbReference type="InterPro" id="IPR000092">
    <property type="entry name" value="Polyprenyl_synt"/>
</dbReference>
<keyword evidence="8" id="KW-1185">Reference proteome</keyword>
<dbReference type="AlphaFoldDB" id="A0A2V1IVU6"/>
<dbReference type="SUPFAM" id="SSF48576">
    <property type="entry name" value="Terpenoid synthases"/>
    <property type="match status" value="1"/>
</dbReference>
<dbReference type="PROSITE" id="PS00444">
    <property type="entry name" value="POLYPRENYL_SYNTHASE_2"/>
    <property type="match status" value="1"/>
</dbReference>
<reference evidence="8" key="1">
    <citation type="submission" date="2018-02" db="EMBL/GenBank/DDBJ databases">
        <authorList>
            <person name="Clavel T."/>
            <person name="Strowig T."/>
        </authorList>
    </citation>
    <scope>NUCLEOTIDE SEQUENCE [LARGE SCALE GENOMIC DNA]</scope>
    <source>
        <strain evidence="8">DSM 100764</strain>
    </source>
</reference>
<dbReference type="GO" id="GO:0046872">
    <property type="term" value="F:metal ion binding"/>
    <property type="evidence" value="ECO:0007669"/>
    <property type="project" value="UniProtKB-KW"/>
</dbReference>
<evidence type="ECO:0000256" key="6">
    <source>
        <dbReference type="RuleBase" id="RU004466"/>
    </source>
</evidence>
<dbReference type="Proteomes" id="UP000244925">
    <property type="component" value="Unassembled WGS sequence"/>
</dbReference>
<dbReference type="Gene3D" id="1.10.600.10">
    <property type="entry name" value="Farnesyl Diphosphate Synthase"/>
    <property type="match status" value="1"/>
</dbReference>
<keyword evidence="5" id="KW-0460">Magnesium</keyword>
<organism evidence="7 8">
    <name type="scientific">Paramuribaculum intestinale</name>
    <dbReference type="NCBI Taxonomy" id="2094151"/>
    <lineage>
        <taxon>Bacteria</taxon>
        <taxon>Pseudomonadati</taxon>
        <taxon>Bacteroidota</taxon>
        <taxon>Bacteroidia</taxon>
        <taxon>Bacteroidales</taxon>
        <taxon>Muribaculaceae</taxon>
        <taxon>Paramuribaculum</taxon>
    </lineage>
</organism>
<dbReference type="RefSeq" id="WP_107036717.1">
    <property type="nucleotide sequence ID" value="NZ_CAOMDK010000008.1"/>
</dbReference>
<dbReference type="GO" id="GO:0004659">
    <property type="term" value="F:prenyltransferase activity"/>
    <property type="evidence" value="ECO:0007669"/>
    <property type="project" value="InterPro"/>
</dbReference>
<evidence type="ECO:0000256" key="5">
    <source>
        <dbReference type="ARBA" id="ARBA00022842"/>
    </source>
</evidence>
<evidence type="ECO:0000256" key="3">
    <source>
        <dbReference type="ARBA" id="ARBA00022679"/>
    </source>
</evidence>